<dbReference type="EMBL" id="GGEC01066635">
    <property type="protein sequence ID" value="MBX47119.1"/>
    <property type="molecule type" value="Transcribed_RNA"/>
</dbReference>
<reference evidence="1" key="1">
    <citation type="submission" date="2018-02" db="EMBL/GenBank/DDBJ databases">
        <title>Rhizophora mucronata_Transcriptome.</title>
        <authorList>
            <person name="Meera S.P."/>
            <person name="Sreeshan A."/>
            <person name="Augustine A."/>
        </authorList>
    </citation>
    <scope>NUCLEOTIDE SEQUENCE</scope>
    <source>
        <tissue evidence="1">Leaf</tissue>
    </source>
</reference>
<name>A0A2P2NXH9_RHIMU</name>
<sequence>MWKKLNLFPFLSCSFIFEEEKKKLGDLNMESLNWLIRGIVLFFEFGKNQKS</sequence>
<protein>
    <submittedName>
        <fullName evidence="1">Uncharacterized protein</fullName>
    </submittedName>
</protein>
<accession>A0A2P2NXH9</accession>
<proteinExistence type="predicted"/>
<organism evidence="1">
    <name type="scientific">Rhizophora mucronata</name>
    <name type="common">Asiatic mangrove</name>
    <dbReference type="NCBI Taxonomy" id="61149"/>
    <lineage>
        <taxon>Eukaryota</taxon>
        <taxon>Viridiplantae</taxon>
        <taxon>Streptophyta</taxon>
        <taxon>Embryophyta</taxon>
        <taxon>Tracheophyta</taxon>
        <taxon>Spermatophyta</taxon>
        <taxon>Magnoliopsida</taxon>
        <taxon>eudicotyledons</taxon>
        <taxon>Gunneridae</taxon>
        <taxon>Pentapetalae</taxon>
        <taxon>rosids</taxon>
        <taxon>fabids</taxon>
        <taxon>Malpighiales</taxon>
        <taxon>Rhizophoraceae</taxon>
        <taxon>Rhizophora</taxon>
    </lineage>
</organism>
<evidence type="ECO:0000313" key="1">
    <source>
        <dbReference type="EMBL" id="MBX47119.1"/>
    </source>
</evidence>
<dbReference type="AlphaFoldDB" id="A0A2P2NXH9"/>